<dbReference type="PIRSF" id="PIRSF000410">
    <property type="entry name" value="CheR"/>
    <property type="match status" value="1"/>
</dbReference>
<feature type="binding site" evidence="6">
    <location>
        <position position="122"/>
    </location>
    <ligand>
        <name>S-adenosyl-L-methionine</name>
        <dbReference type="ChEBI" id="CHEBI:59789"/>
    </ligand>
</feature>
<dbReference type="KEGG" id="kak:Kalk_04120"/>
<dbReference type="InterPro" id="IPR000780">
    <property type="entry name" value="CheR_MeTrfase"/>
</dbReference>
<dbReference type="SMART" id="SM00138">
    <property type="entry name" value="MeTrc"/>
    <property type="match status" value="1"/>
</dbReference>
<dbReference type="InterPro" id="IPR026024">
    <property type="entry name" value="Chemotaxis_MeTrfase_CheR"/>
</dbReference>
<evidence type="ECO:0000256" key="2">
    <source>
        <dbReference type="ARBA" id="ARBA00022603"/>
    </source>
</evidence>
<feature type="domain" description="CheR-type methyltransferase" evidence="7">
    <location>
        <begin position="12"/>
        <end position="281"/>
    </location>
</feature>
<comment type="catalytic activity">
    <reaction evidence="1 5">
        <text>L-glutamyl-[protein] + S-adenosyl-L-methionine = [protein]-L-glutamate 5-O-methyl ester + S-adenosyl-L-homocysteine</text>
        <dbReference type="Rhea" id="RHEA:24452"/>
        <dbReference type="Rhea" id="RHEA-COMP:10208"/>
        <dbReference type="Rhea" id="RHEA-COMP:10311"/>
        <dbReference type="ChEBI" id="CHEBI:29973"/>
        <dbReference type="ChEBI" id="CHEBI:57856"/>
        <dbReference type="ChEBI" id="CHEBI:59789"/>
        <dbReference type="ChEBI" id="CHEBI:82795"/>
        <dbReference type="EC" id="2.1.1.80"/>
    </reaction>
</comment>
<dbReference type="Proteomes" id="UP000235116">
    <property type="component" value="Chromosome"/>
</dbReference>
<dbReference type="InterPro" id="IPR036804">
    <property type="entry name" value="CheR_N_sf"/>
</dbReference>
<dbReference type="AlphaFoldDB" id="A0A2K9LJH3"/>
<feature type="binding site" evidence="6">
    <location>
        <position position="151"/>
    </location>
    <ligand>
        <name>S-adenosyl-L-methionine</name>
        <dbReference type="ChEBI" id="CHEBI:59789"/>
    </ligand>
</feature>
<feature type="binding site" evidence="6">
    <location>
        <position position="83"/>
    </location>
    <ligand>
        <name>S-adenosyl-L-methionine</name>
        <dbReference type="ChEBI" id="CHEBI:59789"/>
    </ligand>
</feature>
<keyword evidence="3 5" id="KW-0808">Transferase</keyword>
<keyword evidence="4 5" id="KW-0949">S-adenosyl-L-methionine</keyword>
<dbReference type="GO" id="GO:0008983">
    <property type="term" value="F:protein-glutamate O-methyltransferase activity"/>
    <property type="evidence" value="ECO:0007669"/>
    <property type="project" value="UniProtKB-EC"/>
</dbReference>
<dbReference type="PANTHER" id="PTHR24422:SF21">
    <property type="entry name" value="CHEMOTAXIS PROTEIN METHYLTRANSFERASE 1"/>
    <property type="match status" value="1"/>
</dbReference>
<dbReference type="Pfam" id="PF03705">
    <property type="entry name" value="CheR_N"/>
    <property type="match status" value="1"/>
</dbReference>
<protein>
    <recommendedName>
        <fullName evidence="5">Chemotaxis protein methyltransferase</fullName>
        <ecNumber evidence="5">2.1.1.80</ecNumber>
    </recommendedName>
</protein>
<reference evidence="9" key="1">
    <citation type="submission" date="2017-08" db="EMBL/GenBank/DDBJ databases">
        <title>Direct submision.</title>
        <authorList>
            <person name="Kim S.-J."/>
            <person name="Rhee S.-K."/>
        </authorList>
    </citation>
    <scope>NUCLEOTIDE SEQUENCE [LARGE SCALE GENOMIC DNA]</scope>
    <source>
        <strain evidence="9">GI5</strain>
    </source>
</reference>
<dbReference type="EMBL" id="CP022684">
    <property type="protein sequence ID" value="AUM11655.1"/>
    <property type="molecule type" value="Genomic_DNA"/>
</dbReference>
<dbReference type="CDD" id="cd02440">
    <property type="entry name" value="AdoMet_MTases"/>
    <property type="match status" value="1"/>
</dbReference>
<evidence type="ECO:0000256" key="5">
    <source>
        <dbReference type="PIRNR" id="PIRNR000410"/>
    </source>
</evidence>
<dbReference type="OrthoDB" id="9816309at2"/>
<dbReference type="SUPFAM" id="SSF47757">
    <property type="entry name" value="Chemotaxis receptor methyltransferase CheR, N-terminal domain"/>
    <property type="match status" value="1"/>
</dbReference>
<dbReference type="InterPro" id="IPR029063">
    <property type="entry name" value="SAM-dependent_MTases_sf"/>
</dbReference>
<evidence type="ECO:0000256" key="6">
    <source>
        <dbReference type="PIRSR" id="PIRSR000410-1"/>
    </source>
</evidence>
<feature type="binding site" evidence="6">
    <location>
        <begin position="224"/>
        <end position="225"/>
    </location>
    <ligand>
        <name>S-adenosyl-L-methionine</name>
        <dbReference type="ChEBI" id="CHEBI:59789"/>
    </ligand>
</feature>
<sequence length="281" mass="32266">MVFPSRDNSRFAEGDYAQFRQYLEKACGILLGDNKNYLIDSRLRKLLKEQKIESLAELVRKIDGVSARHLRQEVIDAMTTNETLWFRDRHPFTYLQDSLLPELAKAPGEIAIWCAACSTGQEPYSISICVEEIKRRHMSLANKQIRILATDISARVLDQAKKGIYEPLALKRGMPDDRLKQHFKPLSDGSWEIDPAIRKRIDFRPINLKENFVTIGKFDVVFCRNVLIYFSSELQQQIITNIHRVLKPGGTLFLGGSETPKGLNDLFDIQYYTPGVAYIKK</sequence>
<dbReference type="Pfam" id="PF01739">
    <property type="entry name" value="CheR"/>
    <property type="match status" value="1"/>
</dbReference>
<dbReference type="RefSeq" id="WP_101892995.1">
    <property type="nucleotide sequence ID" value="NZ_CP022684.1"/>
</dbReference>
<dbReference type="SUPFAM" id="SSF53335">
    <property type="entry name" value="S-adenosyl-L-methionine-dependent methyltransferases"/>
    <property type="match status" value="1"/>
</dbReference>
<dbReference type="InterPro" id="IPR050903">
    <property type="entry name" value="Bact_Chemotaxis_MeTrfase"/>
</dbReference>
<dbReference type="PRINTS" id="PR00996">
    <property type="entry name" value="CHERMTFRASE"/>
</dbReference>
<evidence type="ECO:0000313" key="9">
    <source>
        <dbReference type="Proteomes" id="UP000235116"/>
    </source>
</evidence>
<dbReference type="Gene3D" id="3.40.50.150">
    <property type="entry name" value="Vaccinia Virus protein VP39"/>
    <property type="match status" value="1"/>
</dbReference>
<evidence type="ECO:0000256" key="3">
    <source>
        <dbReference type="ARBA" id="ARBA00022679"/>
    </source>
</evidence>
<dbReference type="PANTHER" id="PTHR24422">
    <property type="entry name" value="CHEMOTAXIS PROTEIN METHYLTRANSFERASE"/>
    <property type="match status" value="1"/>
</dbReference>
<gene>
    <name evidence="8" type="ORF">Kalk_04120</name>
</gene>
<evidence type="ECO:0000313" key="8">
    <source>
        <dbReference type="EMBL" id="AUM11655.1"/>
    </source>
</evidence>
<keyword evidence="2 5" id="KW-0489">Methyltransferase</keyword>
<dbReference type="PROSITE" id="PS50123">
    <property type="entry name" value="CHER"/>
    <property type="match status" value="1"/>
</dbReference>
<feature type="binding site" evidence="6">
    <location>
        <position position="81"/>
    </location>
    <ligand>
        <name>S-adenosyl-L-methionine</name>
        <dbReference type="ChEBI" id="CHEBI:59789"/>
    </ligand>
</feature>
<comment type="function">
    <text evidence="5">Methylation of the membrane-bound methyl-accepting chemotaxis proteins (MCP) to form gamma-glutamyl methyl ester residues in MCP.</text>
</comment>
<dbReference type="GO" id="GO:0032259">
    <property type="term" value="P:methylation"/>
    <property type="evidence" value="ECO:0007669"/>
    <property type="project" value="UniProtKB-KW"/>
</dbReference>
<dbReference type="InterPro" id="IPR022642">
    <property type="entry name" value="CheR_C"/>
</dbReference>
<feature type="binding site" evidence="6">
    <location>
        <position position="87"/>
    </location>
    <ligand>
        <name>S-adenosyl-L-methionine</name>
        <dbReference type="ChEBI" id="CHEBI:59789"/>
    </ligand>
</feature>
<dbReference type="InterPro" id="IPR022641">
    <property type="entry name" value="CheR_N"/>
</dbReference>
<evidence type="ECO:0000256" key="4">
    <source>
        <dbReference type="ARBA" id="ARBA00022691"/>
    </source>
</evidence>
<proteinExistence type="predicted"/>
<evidence type="ECO:0000259" key="7">
    <source>
        <dbReference type="PROSITE" id="PS50123"/>
    </source>
</evidence>
<dbReference type="Gene3D" id="1.10.155.10">
    <property type="entry name" value="Chemotaxis receptor methyltransferase CheR, N-terminal domain"/>
    <property type="match status" value="1"/>
</dbReference>
<evidence type="ECO:0000256" key="1">
    <source>
        <dbReference type="ARBA" id="ARBA00001541"/>
    </source>
</evidence>
<name>A0A2K9LJH3_9GAMM</name>
<accession>A0A2K9LJH3</accession>
<feature type="binding site" evidence="6">
    <location>
        <begin position="207"/>
        <end position="208"/>
    </location>
    <ligand>
        <name>S-adenosyl-L-methionine</name>
        <dbReference type="ChEBI" id="CHEBI:59789"/>
    </ligand>
</feature>
<organism evidence="8 9">
    <name type="scientific">Ketobacter alkanivorans</name>
    <dbReference type="NCBI Taxonomy" id="1917421"/>
    <lineage>
        <taxon>Bacteria</taxon>
        <taxon>Pseudomonadati</taxon>
        <taxon>Pseudomonadota</taxon>
        <taxon>Gammaproteobacteria</taxon>
        <taxon>Pseudomonadales</taxon>
        <taxon>Ketobacteraceae</taxon>
        <taxon>Ketobacter</taxon>
    </lineage>
</organism>
<dbReference type="EC" id="2.1.1.80" evidence="5"/>
<keyword evidence="9" id="KW-1185">Reference proteome</keyword>